<protein>
    <submittedName>
        <fullName evidence="1">Uncharacterized protein</fullName>
    </submittedName>
</protein>
<name>F5Y7V9_LEAAZ</name>
<accession>F5Y7V9</accession>
<organism evidence="1 2">
    <name type="scientific">Leadbettera azotonutricia (strain ATCC BAA-888 / DSM 13862 / ZAS-9)</name>
    <name type="common">Treponema azotonutricium</name>
    <dbReference type="NCBI Taxonomy" id="545695"/>
    <lineage>
        <taxon>Bacteria</taxon>
        <taxon>Pseudomonadati</taxon>
        <taxon>Spirochaetota</taxon>
        <taxon>Spirochaetia</taxon>
        <taxon>Spirochaetales</taxon>
        <taxon>Breznakiellaceae</taxon>
        <taxon>Leadbettera</taxon>
    </lineage>
</organism>
<gene>
    <name evidence="1" type="ordered locus">TREAZ_3408</name>
</gene>
<reference evidence="1 2" key="2">
    <citation type="journal article" date="2011" name="ISME J.">
        <title>RNA-seq reveals cooperative metabolic interactions between two termite-gut spirochete species in co-culture.</title>
        <authorList>
            <person name="Rosenthal A.Z."/>
            <person name="Matson E.G."/>
            <person name="Eldar A."/>
            <person name="Leadbetter J.R."/>
        </authorList>
    </citation>
    <scope>NUCLEOTIDE SEQUENCE [LARGE SCALE GENOMIC DNA]</scope>
    <source>
        <strain evidence="2">ATCC BAA-888 / DSM 13862 / ZAS-9</strain>
    </source>
</reference>
<dbReference type="Proteomes" id="UP000009222">
    <property type="component" value="Chromosome"/>
</dbReference>
<reference evidence="2" key="1">
    <citation type="submission" date="2009-12" db="EMBL/GenBank/DDBJ databases">
        <title>Complete sequence of Treponema azotonutricium strain ZAS-9.</title>
        <authorList>
            <person name="Tetu S.G."/>
            <person name="Matson E."/>
            <person name="Ren Q."/>
            <person name="Seshadri R."/>
            <person name="Elbourne L."/>
            <person name="Hassan K.A."/>
            <person name="Durkin A."/>
            <person name="Radune D."/>
            <person name="Mohamoud Y."/>
            <person name="Shay R."/>
            <person name="Jin S."/>
            <person name="Zhang X."/>
            <person name="Lucey K."/>
            <person name="Ballor N.R."/>
            <person name="Ottesen E."/>
            <person name="Rosenthal R."/>
            <person name="Allen A."/>
            <person name="Leadbetter J.R."/>
            <person name="Paulsen I.T."/>
        </authorList>
    </citation>
    <scope>NUCLEOTIDE SEQUENCE [LARGE SCALE GENOMIC DNA]</scope>
    <source>
        <strain evidence="2">ATCC BAA-888 / DSM 13862 / ZAS-9</strain>
    </source>
</reference>
<evidence type="ECO:0000313" key="2">
    <source>
        <dbReference type="Proteomes" id="UP000009222"/>
    </source>
</evidence>
<dbReference type="InParanoid" id="F5Y7V9"/>
<dbReference type="eggNOG" id="COG2184">
    <property type="taxonomic scope" value="Bacteria"/>
</dbReference>
<dbReference type="EMBL" id="CP001841">
    <property type="protein sequence ID" value="AEF82014.1"/>
    <property type="molecule type" value="Genomic_DNA"/>
</dbReference>
<sequence length="52" mass="6052">MKREFLRLLALEKGFDIDLNPPDNPGIYERYMSGTIDGDIPKLQDLLQELMQ</sequence>
<evidence type="ECO:0000313" key="1">
    <source>
        <dbReference type="EMBL" id="AEF82014.1"/>
    </source>
</evidence>
<dbReference type="AlphaFoldDB" id="F5Y7V9"/>
<proteinExistence type="predicted"/>
<dbReference type="KEGG" id="taz:TREAZ_3408"/>
<keyword evidence="2" id="KW-1185">Reference proteome</keyword>
<dbReference type="HOGENOM" id="CLU_3085885_0_0_12"/>